<protein>
    <submittedName>
        <fullName evidence="5">4Fe-4S dicluster domain-containing protein</fullName>
    </submittedName>
</protein>
<name>A0A5C0SEV4_CRATE</name>
<dbReference type="PROSITE" id="PS51379">
    <property type="entry name" value="4FE4S_FER_2"/>
    <property type="match status" value="2"/>
</dbReference>
<dbReference type="OrthoDB" id="9807879at2"/>
<dbReference type="Gene3D" id="3.30.70.20">
    <property type="match status" value="2"/>
</dbReference>
<keyword evidence="2" id="KW-0408">Iron</keyword>
<evidence type="ECO:0000313" key="5">
    <source>
        <dbReference type="EMBL" id="QEK12690.1"/>
    </source>
</evidence>
<evidence type="ECO:0000256" key="2">
    <source>
        <dbReference type="ARBA" id="ARBA00023004"/>
    </source>
</evidence>
<dbReference type="AlphaFoldDB" id="A0A5C0SEV4"/>
<dbReference type="KEGG" id="crs:FQB35_10305"/>
<evidence type="ECO:0000256" key="3">
    <source>
        <dbReference type="ARBA" id="ARBA00023014"/>
    </source>
</evidence>
<dbReference type="EMBL" id="CP042243">
    <property type="protein sequence ID" value="QEK12690.1"/>
    <property type="molecule type" value="Genomic_DNA"/>
</dbReference>
<dbReference type="InterPro" id="IPR017896">
    <property type="entry name" value="4Fe4S_Fe-S-bd"/>
</dbReference>
<dbReference type="Pfam" id="PF13237">
    <property type="entry name" value="Fer4_10"/>
    <property type="match status" value="1"/>
</dbReference>
<dbReference type="PROSITE" id="PS00198">
    <property type="entry name" value="4FE4S_FER_1"/>
    <property type="match status" value="1"/>
</dbReference>
<evidence type="ECO:0000259" key="4">
    <source>
        <dbReference type="PROSITE" id="PS51379"/>
    </source>
</evidence>
<proteinExistence type="predicted"/>
<evidence type="ECO:0000313" key="6">
    <source>
        <dbReference type="Proteomes" id="UP000324646"/>
    </source>
</evidence>
<dbReference type="InterPro" id="IPR017900">
    <property type="entry name" value="4Fe4S_Fe_S_CS"/>
</dbReference>
<organism evidence="5 6">
    <name type="scientific">Crassaminicella thermophila</name>
    <dbReference type="NCBI Taxonomy" id="2599308"/>
    <lineage>
        <taxon>Bacteria</taxon>
        <taxon>Bacillati</taxon>
        <taxon>Bacillota</taxon>
        <taxon>Clostridia</taxon>
        <taxon>Eubacteriales</taxon>
        <taxon>Clostridiaceae</taxon>
        <taxon>Crassaminicella</taxon>
    </lineage>
</organism>
<gene>
    <name evidence="5" type="ORF">FQB35_10305</name>
</gene>
<keyword evidence="1" id="KW-0479">Metal-binding</keyword>
<dbReference type="GO" id="GO:0051536">
    <property type="term" value="F:iron-sulfur cluster binding"/>
    <property type="evidence" value="ECO:0007669"/>
    <property type="project" value="UniProtKB-KW"/>
</dbReference>
<evidence type="ECO:0000256" key="1">
    <source>
        <dbReference type="ARBA" id="ARBA00022723"/>
    </source>
</evidence>
<dbReference type="SUPFAM" id="SSF54862">
    <property type="entry name" value="4Fe-4S ferredoxins"/>
    <property type="match status" value="1"/>
</dbReference>
<dbReference type="RefSeq" id="WP_148809841.1">
    <property type="nucleotide sequence ID" value="NZ_CP042243.1"/>
</dbReference>
<dbReference type="Proteomes" id="UP000324646">
    <property type="component" value="Chromosome"/>
</dbReference>
<sequence length="55" mass="6033">MIIKVEQSKCSGCKKCIEICPVNAIEEDIVSIDMSRCIKCRSCVVSCPSKAIVIK</sequence>
<feature type="domain" description="4Fe-4S ferredoxin-type" evidence="4">
    <location>
        <begin position="28"/>
        <end position="55"/>
    </location>
</feature>
<reference evidence="5 6" key="1">
    <citation type="submission" date="2019-07" db="EMBL/GenBank/DDBJ databases">
        <title>Complete genome of Crassaminicella thermophila SY095.</title>
        <authorList>
            <person name="Li X."/>
        </authorList>
    </citation>
    <scope>NUCLEOTIDE SEQUENCE [LARGE SCALE GENOMIC DNA]</scope>
    <source>
        <strain evidence="5 6">SY095</strain>
    </source>
</reference>
<dbReference type="GO" id="GO:0046872">
    <property type="term" value="F:metal ion binding"/>
    <property type="evidence" value="ECO:0007669"/>
    <property type="project" value="UniProtKB-KW"/>
</dbReference>
<accession>A0A5C0SEV4</accession>
<keyword evidence="6" id="KW-1185">Reference proteome</keyword>
<keyword evidence="3" id="KW-0411">Iron-sulfur</keyword>
<feature type="domain" description="4Fe-4S ferredoxin-type" evidence="4">
    <location>
        <begin position="1"/>
        <end position="26"/>
    </location>
</feature>